<dbReference type="Gene3D" id="3.30.70.1950">
    <property type="match status" value="1"/>
</dbReference>
<sequence>MDNNKNDYIKYLRTICLEVGGMKIEKINENKIRILITAADLKKKNIDINELYYDNTKAQSLFWELLYEAYIEESFDVDNAKLIVEVAPVSYDSFVIVVTRIPNSKPLWLSSKPPKSYLDNYYAFDTFDDLVILSKEIDGLFSGESSLYKYHNKYILSLNGYLTKKAQAILDEYGIKTSISSGILNEYGNLLIDKDVFEIINEYF</sequence>
<name>A0A5D8QD67_9THEO</name>
<dbReference type="InterPro" id="IPR038471">
    <property type="entry name" value="MecA_C_sf"/>
</dbReference>
<protein>
    <submittedName>
        <fullName evidence="2">Adaptor protein MecA</fullName>
    </submittedName>
</protein>
<proteinExistence type="inferred from homology"/>
<comment type="caution">
    <text evidence="2">The sequence shown here is derived from an EMBL/GenBank/DDBJ whole genome shotgun (WGS) entry which is preliminary data.</text>
</comment>
<dbReference type="PANTHER" id="PTHR39161:SF1">
    <property type="entry name" value="ADAPTER PROTEIN MECA 1"/>
    <property type="match status" value="1"/>
</dbReference>
<evidence type="ECO:0000313" key="2">
    <source>
        <dbReference type="EMBL" id="TZE81746.1"/>
    </source>
</evidence>
<dbReference type="PANTHER" id="PTHR39161">
    <property type="entry name" value="ADAPTER PROTEIN MECA"/>
    <property type="match status" value="1"/>
</dbReference>
<evidence type="ECO:0000256" key="1">
    <source>
        <dbReference type="ARBA" id="ARBA00005397"/>
    </source>
</evidence>
<dbReference type="InterPro" id="IPR008681">
    <property type="entry name" value="Neg-reg_MecA"/>
</dbReference>
<keyword evidence="3" id="KW-1185">Reference proteome</keyword>
<comment type="similarity">
    <text evidence="1">Belongs to the MecA family.</text>
</comment>
<dbReference type="Proteomes" id="UP000322976">
    <property type="component" value="Unassembled WGS sequence"/>
</dbReference>
<evidence type="ECO:0000313" key="3">
    <source>
        <dbReference type="Proteomes" id="UP000322976"/>
    </source>
</evidence>
<accession>A0A5D8QD67</accession>
<gene>
    <name evidence="2" type="ORF">FWJ32_08435</name>
</gene>
<dbReference type="AlphaFoldDB" id="A0A5D8QD67"/>
<dbReference type="EMBL" id="VTPS01000011">
    <property type="protein sequence ID" value="TZE81746.1"/>
    <property type="molecule type" value="Genomic_DNA"/>
</dbReference>
<dbReference type="Pfam" id="PF05389">
    <property type="entry name" value="MecA"/>
    <property type="match status" value="1"/>
</dbReference>
<reference evidence="2 3" key="1">
    <citation type="submission" date="2019-08" db="EMBL/GenBank/DDBJ databases">
        <title>Calorimonas adulescens gen. nov., sp. nov., an anaerobic thermophilic bacterium from Sakhalin hot spring.</title>
        <authorList>
            <person name="Khomyakova M.A."/>
            <person name="Merkel A.Y."/>
            <person name="Novikov A."/>
            <person name="Bonch-Osmolovskaya E.A."/>
            <person name="Slobodkin A.I."/>
        </authorList>
    </citation>
    <scope>NUCLEOTIDE SEQUENCE [LARGE SCALE GENOMIC DNA]</scope>
    <source>
        <strain evidence="2 3">A05MB</strain>
    </source>
</reference>
<organism evidence="2 3">
    <name type="scientific">Calorimonas adulescens</name>
    <dbReference type="NCBI Taxonomy" id="2606906"/>
    <lineage>
        <taxon>Bacteria</taxon>
        <taxon>Bacillati</taxon>
        <taxon>Bacillota</taxon>
        <taxon>Clostridia</taxon>
        <taxon>Thermoanaerobacterales</taxon>
        <taxon>Thermoanaerobacteraceae</taxon>
        <taxon>Calorimonas</taxon>
    </lineage>
</organism>